<sequence>MLRKGSASVAGKGKAADAVSDVESDRISGAQSRTGKAKQKAQNSAAAKKSAKRPKDAKAPETAGKRQHFARFLSPGWYERFLQYLFVAILVLCASEMSLRLGQGHILGDQGFGKLFPAILPVADIFYYVGTTVESYFPLVVAFLLAFAAAKRANAAIGLAVLGGWAGYLGATMALSRYSAASSQGEVSAVDLGLMGGILVGFLVAGCWSEFRFRKIAPWARMVSGIPLVVMISATGGVVLGILVGVCYQLLYLLIAVAVGTAMVSTPGPLGAAIYGLLHPFAEVAGFSSLLNVAPFNLYGRCQTTQGDTLNGSYRCFVYGGTQMEGQQALFLAGGYPVVAFGLAALFLVLWLQLKGSNRQYWRIMYWFLIASTFVVGADKPALYLLFFAAPGLLLVHAGASAFAYALTAVFGVTIGWAGGPGMLDLLRWMGTGAGILVLLILGVIYAAIYVMIAIFTVKAKGKRLRLGGFGVSYITKPFMGIPNNSGDAKFAPVLVSQKSEAVNNSTQTGASTPVSEDTSAVSPAPEKRTPAKATAAKPVVTKATTTKVTPAKPAAVQPTPAKPVAATPAPTKSTPAKVSPTKPVPNQPGIVEPVATQPVAAQPVITQPEATREPRMVRTEPAIRPAPQSPQPAVPSAEPYSEVAATPNPAYTQQGYAQNPYGYQAPSYPEGYPAYPEYGPEYNGGYNPQLYGYQGNGYAYPTAYNSAAMPQNTPTAQNFSAPQPPPRVPVAPAETHPKANHQSRSH</sequence>
<comment type="caution">
    <text evidence="7">The sequence shown here is derived from an EMBL/GenBank/DDBJ whole genome shotgun (WGS) entry which is preliminary data.</text>
</comment>
<evidence type="ECO:0000259" key="6">
    <source>
        <dbReference type="PROSITE" id="PS51103"/>
    </source>
</evidence>
<dbReference type="GO" id="GO:0005886">
    <property type="term" value="C:plasma membrane"/>
    <property type="evidence" value="ECO:0007669"/>
    <property type="project" value="TreeGrafter"/>
</dbReference>
<dbReference type="InterPro" id="IPR050429">
    <property type="entry name" value="PTS_Glucose_EIICBA"/>
</dbReference>
<feature type="compositionally biased region" description="Low complexity" evidence="4">
    <location>
        <begin position="532"/>
        <end position="579"/>
    </location>
</feature>
<feature type="compositionally biased region" description="Polar residues" evidence="4">
    <location>
        <begin position="502"/>
        <end position="522"/>
    </location>
</feature>
<feature type="transmembrane region" description="Helical" evidence="5">
    <location>
        <begin position="81"/>
        <end position="99"/>
    </location>
</feature>
<feature type="transmembrane region" description="Helical" evidence="5">
    <location>
        <begin position="364"/>
        <end position="387"/>
    </location>
</feature>
<dbReference type="PANTHER" id="PTHR30009">
    <property type="entry name" value="CYTOCHROME C-TYPE SYNTHESIS PROTEIN AND PTS TRANSMEMBRANE COMPONENT"/>
    <property type="match status" value="1"/>
</dbReference>
<dbReference type="GO" id="GO:0090563">
    <property type="term" value="F:protein-phosphocysteine-sugar phosphotransferase activity"/>
    <property type="evidence" value="ECO:0007669"/>
    <property type="project" value="TreeGrafter"/>
</dbReference>
<feature type="transmembrane region" description="Helical" evidence="5">
    <location>
        <begin position="135"/>
        <end position="150"/>
    </location>
</feature>
<feature type="transmembrane region" description="Helical" evidence="5">
    <location>
        <begin position="250"/>
        <end position="278"/>
    </location>
</feature>
<evidence type="ECO:0000313" key="8">
    <source>
        <dbReference type="Proteomes" id="UP000553981"/>
    </source>
</evidence>
<feature type="region of interest" description="Disordered" evidence="4">
    <location>
        <begin position="502"/>
        <end position="590"/>
    </location>
</feature>
<feature type="transmembrane region" description="Helical" evidence="5">
    <location>
        <begin position="329"/>
        <end position="352"/>
    </location>
</feature>
<dbReference type="InterPro" id="IPR013013">
    <property type="entry name" value="PTS_EIIC_1"/>
</dbReference>
<dbReference type="GO" id="GO:0009401">
    <property type="term" value="P:phosphoenolpyruvate-dependent sugar phosphotransferase system"/>
    <property type="evidence" value="ECO:0007669"/>
    <property type="project" value="UniProtKB-KW"/>
</dbReference>
<keyword evidence="5" id="KW-0472">Membrane</keyword>
<feature type="transmembrane region" description="Helical" evidence="5">
    <location>
        <begin position="157"/>
        <end position="180"/>
    </location>
</feature>
<feature type="transmembrane region" description="Helical" evidence="5">
    <location>
        <begin position="192"/>
        <end position="211"/>
    </location>
</feature>
<feature type="compositionally biased region" description="Low complexity" evidence="4">
    <location>
        <begin position="1"/>
        <end position="21"/>
    </location>
</feature>
<feature type="region of interest" description="Disordered" evidence="4">
    <location>
        <begin position="706"/>
        <end position="747"/>
    </location>
</feature>
<gene>
    <name evidence="7" type="ORF">HHJ67_03010</name>
</gene>
<keyword evidence="5" id="KW-1133">Transmembrane helix</keyword>
<dbReference type="PANTHER" id="PTHR30009:SF4">
    <property type="entry name" value="PTS SYSTEM N-ACETYLGLUCOSAMINE-SPECIFIC EIICBA COMPONENT"/>
    <property type="match status" value="1"/>
</dbReference>
<evidence type="ECO:0000256" key="2">
    <source>
        <dbReference type="ARBA" id="ARBA00022597"/>
    </source>
</evidence>
<evidence type="ECO:0000256" key="1">
    <source>
        <dbReference type="ARBA" id="ARBA00022448"/>
    </source>
</evidence>
<dbReference type="AlphaFoldDB" id="A0A7Y0UGA4"/>
<dbReference type="RefSeq" id="WP_169761673.1">
    <property type="nucleotide sequence ID" value="NZ_JABCUI010000001.1"/>
</dbReference>
<keyword evidence="3" id="KW-0598">Phosphotransferase system</keyword>
<feature type="region of interest" description="Disordered" evidence="4">
    <location>
        <begin position="1"/>
        <end position="63"/>
    </location>
</feature>
<dbReference type="GO" id="GO:0015764">
    <property type="term" value="P:N-acetylglucosamine transport"/>
    <property type="evidence" value="ECO:0007669"/>
    <property type="project" value="TreeGrafter"/>
</dbReference>
<proteinExistence type="predicted"/>
<feature type="domain" description="PTS EIIC type-1" evidence="6">
    <location>
        <begin position="72"/>
        <end position="470"/>
    </location>
</feature>
<dbReference type="Proteomes" id="UP000553981">
    <property type="component" value="Unassembled WGS sequence"/>
</dbReference>
<name>A0A7Y0UGA4_9ACTO</name>
<keyword evidence="5" id="KW-0812">Transmembrane</keyword>
<reference evidence="7 8" key="1">
    <citation type="submission" date="2020-04" db="EMBL/GenBank/DDBJ databases">
        <title>Antimicrobial susceptibility and clonality of vaginal-derived multi-drug resistant Mobiluncus isolates in China.</title>
        <authorList>
            <person name="Zhang X."/>
        </authorList>
    </citation>
    <scope>NUCLEOTIDE SEQUENCE [LARGE SCALE GENOMIC DNA]</scope>
    <source>
        <strain evidence="7 8">19</strain>
    </source>
</reference>
<organism evidence="7 8">
    <name type="scientific">Mobiluncus curtisii</name>
    <dbReference type="NCBI Taxonomy" id="2051"/>
    <lineage>
        <taxon>Bacteria</taxon>
        <taxon>Bacillati</taxon>
        <taxon>Actinomycetota</taxon>
        <taxon>Actinomycetes</taxon>
        <taxon>Actinomycetales</taxon>
        <taxon>Actinomycetaceae</taxon>
        <taxon>Mobiluncus</taxon>
    </lineage>
</organism>
<accession>A0A7Y0UGA4</accession>
<dbReference type="PROSITE" id="PS51103">
    <property type="entry name" value="PTS_EIIC_TYPE_1"/>
    <property type="match status" value="1"/>
</dbReference>
<evidence type="ECO:0000256" key="3">
    <source>
        <dbReference type="ARBA" id="ARBA00022683"/>
    </source>
</evidence>
<evidence type="ECO:0000256" key="5">
    <source>
        <dbReference type="SAM" id="Phobius"/>
    </source>
</evidence>
<feature type="transmembrane region" description="Helical" evidence="5">
    <location>
        <begin position="429"/>
        <end position="456"/>
    </location>
</feature>
<evidence type="ECO:0000256" key="4">
    <source>
        <dbReference type="SAM" id="MobiDB-lite"/>
    </source>
</evidence>
<feature type="transmembrane region" description="Helical" evidence="5">
    <location>
        <begin position="394"/>
        <end position="417"/>
    </location>
</feature>
<evidence type="ECO:0000313" key="7">
    <source>
        <dbReference type="EMBL" id="NMW86723.1"/>
    </source>
</evidence>
<keyword evidence="1" id="KW-0813">Transport</keyword>
<feature type="transmembrane region" description="Helical" evidence="5">
    <location>
        <begin position="223"/>
        <end position="244"/>
    </location>
</feature>
<feature type="compositionally biased region" description="Polar residues" evidence="4">
    <location>
        <begin position="706"/>
        <end position="721"/>
    </location>
</feature>
<keyword evidence="2 7" id="KW-0762">Sugar transport</keyword>
<dbReference type="EMBL" id="JABCUI010000001">
    <property type="protein sequence ID" value="NMW86723.1"/>
    <property type="molecule type" value="Genomic_DNA"/>
</dbReference>
<feature type="region of interest" description="Disordered" evidence="4">
    <location>
        <begin position="623"/>
        <end position="644"/>
    </location>
</feature>
<protein>
    <submittedName>
        <fullName evidence="7">PTS sugar transporter subunit IIA</fullName>
    </submittedName>
</protein>